<feature type="transmembrane region" description="Helical" evidence="1">
    <location>
        <begin position="71"/>
        <end position="91"/>
    </location>
</feature>
<reference evidence="2 3" key="1">
    <citation type="submission" date="2016-10" db="EMBL/GenBank/DDBJ databases">
        <authorList>
            <person name="Varghese N."/>
            <person name="Submissions S."/>
        </authorList>
    </citation>
    <scope>NUCLEOTIDE SEQUENCE [LARGE SCALE GENOMIC DNA]</scope>
    <source>
        <strain evidence="2 3">DSM 25353</strain>
    </source>
</reference>
<name>A0A8X8LDH3_9BACT</name>
<dbReference type="Proteomes" id="UP000198711">
    <property type="component" value="Unassembled WGS sequence"/>
</dbReference>
<protein>
    <submittedName>
        <fullName evidence="2">ABC-2 family transporter protein</fullName>
    </submittedName>
</protein>
<feature type="transmembrane region" description="Helical" evidence="1">
    <location>
        <begin position="20"/>
        <end position="40"/>
    </location>
</feature>
<feature type="transmembrane region" description="Helical" evidence="1">
    <location>
        <begin position="249"/>
        <end position="270"/>
    </location>
</feature>
<dbReference type="EMBL" id="FNNO01000006">
    <property type="protein sequence ID" value="SDW83206.1"/>
    <property type="molecule type" value="Genomic_DNA"/>
</dbReference>
<comment type="caution">
    <text evidence="2">The sequence shown here is derived from an EMBL/GenBank/DDBJ whole genome shotgun (WGS) entry which is preliminary data.</text>
</comment>
<evidence type="ECO:0000313" key="3">
    <source>
        <dbReference type="Proteomes" id="UP000198711"/>
    </source>
</evidence>
<organism evidence="2 3">
    <name type="scientific">Hydrobacter penzbergensis</name>
    <dbReference type="NCBI Taxonomy" id="1235997"/>
    <lineage>
        <taxon>Bacteria</taxon>
        <taxon>Pseudomonadati</taxon>
        <taxon>Bacteroidota</taxon>
        <taxon>Chitinophagia</taxon>
        <taxon>Chitinophagales</taxon>
        <taxon>Chitinophagaceae</taxon>
        <taxon>Hydrobacter</taxon>
    </lineage>
</organism>
<evidence type="ECO:0000256" key="1">
    <source>
        <dbReference type="SAM" id="Phobius"/>
    </source>
</evidence>
<feature type="transmembrane region" description="Helical" evidence="1">
    <location>
        <begin position="118"/>
        <end position="141"/>
    </location>
</feature>
<keyword evidence="3" id="KW-1185">Reference proteome</keyword>
<dbReference type="AlphaFoldDB" id="A0A8X8LDH3"/>
<dbReference type="Pfam" id="PF12730">
    <property type="entry name" value="ABC2_membrane_4"/>
    <property type="match status" value="1"/>
</dbReference>
<accession>A0A8X8LDH3</accession>
<feature type="transmembrane region" description="Helical" evidence="1">
    <location>
        <begin position="153"/>
        <end position="174"/>
    </location>
</feature>
<keyword evidence="1" id="KW-0472">Membrane</keyword>
<feature type="transmembrane region" description="Helical" evidence="1">
    <location>
        <begin position="181"/>
        <end position="203"/>
    </location>
</feature>
<proteinExistence type="predicted"/>
<dbReference type="RefSeq" id="WP_092723548.1">
    <property type="nucleotide sequence ID" value="NZ_FNNO01000006.1"/>
</dbReference>
<evidence type="ECO:0000313" key="2">
    <source>
        <dbReference type="EMBL" id="SDW83206.1"/>
    </source>
</evidence>
<dbReference type="PANTHER" id="PTHR37305">
    <property type="entry name" value="INTEGRAL MEMBRANE PROTEIN-RELATED"/>
    <property type="match status" value="1"/>
</dbReference>
<keyword evidence="1" id="KW-0812">Transmembrane</keyword>
<sequence>MFALLKIEWLKLKRYRAFWWMLAIVMLTYPGINLMMYTLYDTITSGKEMTNMLAKMLLGNPYAFPESWHTVAYFSSYFVMLPSILVIMLIANEYQFRTHRQNVIDGWSRQQFITAKMMGVLTVSIIVTIVYTLVACAFGFASDKMYYYRWSEQLQYIPLFLLQSFAQLSIAFLLGFLIKRAFIALGIFVFYYLVIENIAASYFKYKLHLDIVARLLPFKISDGMIIPPAFVGHWGKDAKQGYDNALSDVPTQIILTIALTAIIWYICYTVQKKRDL</sequence>
<dbReference type="PANTHER" id="PTHR37305:SF1">
    <property type="entry name" value="MEMBRANE PROTEIN"/>
    <property type="match status" value="1"/>
</dbReference>
<keyword evidence="1" id="KW-1133">Transmembrane helix</keyword>
<gene>
    <name evidence="2" type="ORF">SAMN05444410_10677</name>
</gene>